<dbReference type="Proteomes" id="UP000315440">
    <property type="component" value="Unassembled WGS sequence"/>
</dbReference>
<keyword evidence="8 9" id="KW-0413">Isomerase</keyword>
<dbReference type="GO" id="GO:0005737">
    <property type="term" value="C:cytoplasm"/>
    <property type="evidence" value="ECO:0007669"/>
    <property type="project" value="UniProtKB-SubCell"/>
</dbReference>
<gene>
    <name evidence="9 12" type="primary">hisA</name>
    <name evidence="12" type="ORF">Mal64_33660</name>
</gene>
<name>A0A5C5ZHE4_9BACT</name>
<dbReference type="InterPro" id="IPR011060">
    <property type="entry name" value="RibuloseP-bd_barrel"/>
</dbReference>
<evidence type="ECO:0000256" key="3">
    <source>
        <dbReference type="ARBA" id="ARBA00005133"/>
    </source>
</evidence>
<dbReference type="UniPathway" id="UPA00031">
    <property type="reaction ID" value="UER00009"/>
</dbReference>
<dbReference type="GO" id="GO:0003949">
    <property type="term" value="F:1-(5-phosphoribosyl)-5-[(5-phosphoribosylamino)methylideneamino]imidazole-4-carboxamide isomerase activity"/>
    <property type="evidence" value="ECO:0007669"/>
    <property type="project" value="UniProtKB-UniRule"/>
</dbReference>
<keyword evidence="5 9" id="KW-0963">Cytoplasm</keyword>
<evidence type="ECO:0000256" key="8">
    <source>
        <dbReference type="ARBA" id="ARBA00023235"/>
    </source>
</evidence>
<comment type="similarity">
    <text evidence="4 9 10">Belongs to the HisA/HisF family.</text>
</comment>
<feature type="active site" description="Proton acceptor" evidence="9">
    <location>
        <position position="17"/>
    </location>
</feature>
<dbReference type="Gene3D" id="3.20.20.70">
    <property type="entry name" value="Aldolase class I"/>
    <property type="match status" value="1"/>
</dbReference>
<dbReference type="InterPro" id="IPR023016">
    <property type="entry name" value="HisA/PriA"/>
</dbReference>
<evidence type="ECO:0000313" key="13">
    <source>
        <dbReference type="Proteomes" id="UP000315440"/>
    </source>
</evidence>
<dbReference type="FunFam" id="3.20.20.70:FF:000009">
    <property type="entry name" value="1-(5-phosphoribosyl)-5-[(5-phosphoribosylamino)methylideneamino] imidazole-4-carboxamide isomerase"/>
    <property type="match status" value="1"/>
</dbReference>
<dbReference type="GO" id="GO:0000105">
    <property type="term" value="P:L-histidine biosynthetic process"/>
    <property type="evidence" value="ECO:0007669"/>
    <property type="project" value="UniProtKB-UniRule"/>
</dbReference>
<dbReference type="GO" id="GO:0000162">
    <property type="term" value="P:L-tryptophan biosynthetic process"/>
    <property type="evidence" value="ECO:0007669"/>
    <property type="project" value="TreeGrafter"/>
</dbReference>
<dbReference type="CDD" id="cd04732">
    <property type="entry name" value="HisA"/>
    <property type="match status" value="1"/>
</dbReference>
<keyword evidence="7 9" id="KW-0368">Histidine biosynthesis</keyword>
<keyword evidence="6 9" id="KW-0028">Amino-acid biosynthesis</keyword>
<comment type="pathway">
    <text evidence="3 9 11">Amino-acid biosynthesis; L-histidine biosynthesis; L-histidine from 5-phospho-alpha-D-ribose 1-diphosphate: step 4/9.</text>
</comment>
<dbReference type="InterPro" id="IPR006063">
    <property type="entry name" value="HisA_bact_arch"/>
</dbReference>
<evidence type="ECO:0000256" key="5">
    <source>
        <dbReference type="ARBA" id="ARBA00022490"/>
    </source>
</evidence>
<dbReference type="EC" id="5.3.1.16" evidence="9 11"/>
<dbReference type="EMBL" id="SJPQ01000004">
    <property type="protein sequence ID" value="TWT86540.1"/>
    <property type="molecule type" value="Genomic_DNA"/>
</dbReference>
<comment type="subcellular location">
    <subcellularLocation>
        <location evidence="2 9 11">Cytoplasm</location>
    </subcellularLocation>
</comment>
<protein>
    <recommendedName>
        <fullName evidence="9 11">1-(5-phosphoribosyl)-5-[(5-phosphoribosylamino)methylideneamino] imidazole-4-carboxamide isomerase</fullName>
        <ecNumber evidence="9 11">5.3.1.16</ecNumber>
    </recommendedName>
    <alternativeName>
        <fullName evidence="9">Phosphoribosylformimino-5-aminoimidazole carboxamide ribotide isomerase</fullName>
    </alternativeName>
</protein>
<dbReference type="Pfam" id="PF00977">
    <property type="entry name" value="His_biosynth"/>
    <property type="match status" value="1"/>
</dbReference>
<dbReference type="InterPro" id="IPR013785">
    <property type="entry name" value="Aldolase_TIM"/>
</dbReference>
<evidence type="ECO:0000256" key="9">
    <source>
        <dbReference type="HAMAP-Rule" id="MF_01014"/>
    </source>
</evidence>
<feature type="active site" description="Proton donor" evidence="9">
    <location>
        <position position="138"/>
    </location>
</feature>
<reference evidence="12 13" key="1">
    <citation type="submission" date="2019-02" db="EMBL/GenBank/DDBJ databases">
        <title>Deep-cultivation of Planctomycetes and their phenomic and genomic characterization uncovers novel biology.</title>
        <authorList>
            <person name="Wiegand S."/>
            <person name="Jogler M."/>
            <person name="Boedeker C."/>
            <person name="Pinto D."/>
            <person name="Vollmers J."/>
            <person name="Rivas-Marin E."/>
            <person name="Kohn T."/>
            <person name="Peeters S.H."/>
            <person name="Heuer A."/>
            <person name="Rast P."/>
            <person name="Oberbeckmann S."/>
            <person name="Bunk B."/>
            <person name="Jeske O."/>
            <person name="Meyerdierks A."/>
            <person name="Storesund J.E."/>
            <person name="Kallscheuer N."/>
            <person name="Luecker S."/>
            <person name="Lage O.M."/>
            <person name="Pohl T."/>
            <person name="Merkel B.J."/>
            <person name="Hornburger P."/>
            <person name="Mueller R.-W."/>
            <person name="Bruemmer F."/>
            <person name="Labrenz M."/>
            <person name="Spormann A.M."/>
            <person name="Op Den Camp H."/>
            <person name="Overmann J."/>
            <person name="Amann R."/>
            <person name="Jetten M.S.M."/>
            <person name="Mascher T."/>
            <person name="Medema M.H."/>
            <person name="Devos D.P."/>
            <person name="Kaster A.-K."/>
            <person name="Ovreas L."/>
            <person name="Rohde M."/>
            <person name="Galperin M.Y."/>
            <person name="Jogler C."/>
        </authorList>
    </citation>
    <scope>NUCLEOTIDE SEQUENCE [LARGE SCALE GENOMIC DNA]</scope>
    <source>
        <strain evidence="12 13">Mal64</strain>
    </source>
</reference>
<dbReference type="PANTHER" id="PTHR43090:SF2">
    <property type="entry name" value="1-(5-PHOSPHORIBOSYL)-5-[(5-PHOSPHORIBOSYLAMINO)METHYLIDENEAMINO] IMIDAZOLE-4-CARBOXAMIDE ISOMERASE"/>
    <property type="match status" value="1"/>
</dbReference>
<dbReference type="InterPro" id="IPR006062">
    <property type="entry name" value="His_biosynth"/>
</dbReference>
<evidence type="ECO:0000256" key="11">
    <source>
        <dbReference type="RuleBase" id="RU003658"/>
    </source>
</evidence>
<accession>A0A5C5ZHE4</accession>
<evidence type="ECO:0000256" key="4">
    <source>
        <dbReference type="ARBA" id="ARBA00009667"/>
    </source>
</evidence>
<dbReference type="NCBIfam" id="TIGR00007">
    <property type="entry name" value="1-(5-phosphoribosyl)-5-[(5-phosphoribosylamino)methylideneamino]imidazole-4-carboxamide isomerase"/>
    <property type="match status" value="1"/>
</dbReference>
<comment type="caution">
    <text evidence="12">The sequence shown here is derived from an EMBL/GenBank/DDBJ whole genome shotgun (WGS) entry which is preliminary data.</text>
</comment>
<evidence type="ECO:0000256" key="10">
    <source>
        <dbReference type="RuleBase" id="RU003657"/>
    </source>
</evidence>
<dbReference type="InterPro" id="IPR044524">
    <property type="entry name" value="Isoase_HisA-like"/>
</dbReference>
<sequence length="248" mass="26664">MQNRELTIRMEIWPAIDLRGGNCVRLRQGDYEQETVFASEPAEVARRFQQEGAKRLHVVDLDGAREGTPVNLPAVQEILEAVNLTIELGGGIRDEQSISELLDFGVDRLVVGTSAIKHTDWFQEVVRKFPGKLVLGIDARDGRVATDGWLETSDLGAVELAQRFSDEPLAAIVYTDIATDGMMRGPNVEAMAEMQRAVSVPVVASGGVTTAQDVRELADAGLAACIIGRALYEGSLTMADAIAAAGDG</sequence>
<dbReference type="AlphaFoldDB" id="A0A5C5ZHE4"/>
<organism evidence="12 13">
    <name type="scientific">Pseudobythopirellula maris</name>
    <dbReference type="NCBI Taxonomy" id="2527991"/>
    <lineage>
        <taxon>Bacteria</taxon>
        <taxon>Pseudomonadati</taxon>
        <taxon>Planctomycetota</taxon>
        <taxon>Planctomycetia</taxon>
        <taxon>Pirellulales</taxon>
        <taxon>Lacipirellulaceae</taxon>
        <taxon>Pseudobythopirellula</taxon>
    </lineage>
</organism>
<keyword evidence="13" id="KW-1185">Reference proteome</keyword>
<dbReference type="PANTHER" id="PTHR43090">
    <property type="entry name" value="1-(5-PHOSPHORIBOSYL)-5-[(5-PHOSPHORIBOSYLAMINO)METHYLIDENEAMINO] IMIDAZOLE-4-CARBOXAMIDE ISOMERASE"/>
    <property type="match status" value="1"/>
</dbReference>
<evidence type="ECO:0000313" key="12">
    <source>
        <dbReference type="EMBL" id="TWT86540.1"/>
    </source>
</evidence>
<evidence type="ECO:0000256" key="7">
    <source>
        <dbReference type="ARBA" id="ARBA00023102"/>
    </source>
</evidence>
<evidence type="ECO:0000256" key="6">
    <source>
        <dbReference type="ARBA" id="ARBA00022605"/>
    </source>
</evidence>
<evidence type="ECO:0000256" key="1">
    <source>
        <dbReference type="ARBA" id="ARBA00000901"/>
    </source>
</evidence>
<evidence type="ECO:0000256" key="2">
    <source>
        <dbReference type="ARBA" id="ARBA00004496"/>
    </source>
</evidence>
<dbReference type="SUPFAM" id="SSF51366">
    <property type="entry name" value="Ribulose-phoshate binding barrel"/>
    <property type="match status" value="1"/>
</dbReference>
<comment type="catalytic activity">
    <reaction evidence="1 9 11">
        <text>1-(5-phospho-beta-D-ribosyl)-5-[(5-phospho-beta-D-ribosylamino)methylideneamino]imidazole-4-carboxamide = 5-[(5-phospho-1-deoxy-D-ribulos-1-ylimino)methylamino]-1-(5-phospho-beta-D-ribosyl)imidazole-4-carboxamide</text>
        <dbReference type="Rhea" id="RHEA:15469"/>
        <dbReference type="ChEBI" id="CHEBI:58435"/>
        <dbReference type="ChEBI" id="CHEBI:58525"/>
        <dbReference type="EC" id="5.3.1.16"/>
    </reaction>
</comment>
<proteinExistence type="inferred from homology"/>
<dbReference type="HAMAP" id="MF_01014">
    <property type="entry name" value="HisA"/>
    <property type="match status" value="1"/>
</dbReference>